<evidence type="ECO:0000313" key="3">
    <source>
        <dbReference type="Proteomes" id="UP001150941"/>
    </source>
</evidence>
<feature type="compositionally biased region" description="Polar residues" evidence="1">
    <location>
        <begin position="44"/>
        <end position="62"/>
    </location>
</feature>
<dbReference type="Proteomes" id="UP001150941">
    <property type="component" value="Unassembled WGS sequence"/>
</dbReference>
<accession>A0A9W9NQ30</accession>
<protein>
    <submittedName>
        <fullName evidence="2">Uncharacterized protein</fullName>
    </submittedName>
</protein>
<dbReference type="AlphaFoldDB" id="A0A9W9NQ30"/>
<feature type="region of interest" description="Disordered" evidence="1">
    <location>
        <begin position="36"/>
        <end position="62"/>
    </location>
</feature>
<dbReference type="RefSeq" id="XP_058328230.1">
    <property type="nucleotide sequence ID" value="XM_058477885.1"/>
</dbReference>
<evidence type="ECO:0000256" key="1">
    <source>
        <dbReference type="SAM" id="MobiDB-lite"/>
    </source>
</evidence>
<reference evidence="2" key="1">
    <citation type="submission" date="2022-11" db="EMBL/GenBank/DDBJ databases">
        <authorList>
            <person name="Petersen C."/>
        </authorList>
    </citation>
    <scope>NUCLEOTIDE SEQUENCE</scope>
    <source>
        <strain evidence="2">IBT 19713</strain>
    </source>
</reference>
<name>A0A9W9NQ30_9EURO</name>
<organism evidence="2 3">
    <name type="scientific">Penicillium chermesinum</name>
    <dbReference type="NCBI Taxonomy" id="63820"/>
    <lineage>
        <taxon>Eukaryota</taxon>
        <taxon>Fungi</taxon>
        <taxon>Dikarya</taxon>
        <taxon>Ascomycota</taxon>
        <taxon>Pezizomycotina</taxon>
        <taxon>Eurotiomycetes</taxon>
        <taxon>Eurotiomycetidae</taxon>
        <taxon>Eurotiales</taxon>
        <taxon>Aspergillaceae</taxon>
        <taxon>Penicillium</taxon>
    </lineage>
</organism>
<dbReference type="GeneID" id="83205188"/>
<dbReference type="EMBL" id="JAPQKS010000006">
    <property type="protein sequence ID" value="KAJ5224047.1"/>
    <property type="molecule type" value="Genomic_DNA"/>
</dbReference>
<reference evidence="2" key="2">
    <citation type="journal article" date="2023" name="IMA Fungus">
        <title>Comparative genomic study of the Penicillium genus elucidates a diverse pangenome and 15 lateral gene transfer events.</title>
        <authorList>
            <person name="Petersen C."/>
            <person name="Sorensen T."/>
            <person name="Nielsen M.R."/>
            <person name="Sondergaard T.E."/>
            <person name="Sorensen J.L."/>
            <person name="Fitzpatrick D.A."/>
            <person name="Frisvad J.C."/>
            <person name="Nielsen K.L."/>
        </authorList>
    </citation>
    <scope>NUCLEOTIDE SEQUENCE</scope>
    <source>
        <strain evidence="2">IBT 19713</strain>
    </source>
</reference>
<gene>
    <name evidence="2" type="ORF">N7468_008589</name>
</gene>
<proteinExistence type="predicted"/>
<keyword evidence="3" id="KW-1185">Reference proteome</keyword>
<comment type="caution">
    <text evidence="2">The sequence shown here is derived from an EMBL/GenBank/DDBJ whole genome shotgun (WGS) entry which is preliminary data.</text>
</comment>
<sequence>MRVLGVRTLRLLTTNLTEPVPYLLRSEDNLSLAATGRLNGLKPPTTTHQVGPGLNQDQGGSTRLSLNETWKIRDEAAKLAHLN</sequence>
<evidence type="ECO:0000313" key="2">
    <source>
        <dbReference type="EMBL" id="KAJ5224047.1"/>
    </source>
</evidence>